<dbReference type="Gene3D" id="3.30.2400.10">
    <property type="entry name" value="Major capsid protein gp5"/>
    <property type="match status" value="1"/>
</dbReference>
<feature type="domain" description="Phage capsid-like C-terminal" evidence="2">
    <location>
        <begin position="90"/>
        <end position="377"/>
    </location>
</feature>
<dbReference type="EMBL" id="NISJ01000004">
    <property type="protein sequence ID" value="OWQ97944.1"/>
    <property type="molecule type" value="Genomic_DNA"/>
</dbReference>
<comment type="caution">
    <text evidence="3">The sequence shown here is derived from an EMBL/GenBank/DDBJ whole genome shotgun (WGS) entry which is preliminary data.</text>
</comment>
<dbReference type="InterPro" id="IPR024455">
    <property type="entry name" value="Phage_capsid"/>
</dbReference>
<reference evidence="3 4" key="1">
    <citation type="journal article" date="2002" name="Int. J. Syst. Evol. Microbiol.">
        <title>Sphingopyxis witflariensis sp. nov., isolated from activated sludge.</title>
        <authorList>
            <person name="Kampfer P."/>
            <person name="Witzenberger R."/>
            <person name="Denner E.B."/>
            <person name="Busse H.J."/>
            <person name="Neef A."/>
        </authorList>
    </citation>
    <scope>NUCLEOTIDE SEQUENCE [LARGE SCALE GENOMIC DNA]</scope>
    <source>
        <strain evidence="3 4">DSM 14551</strain>
    </source>
</reference>
<dbReference type="Proteomes" id="UP000197097">
    <property type="component" value="Unassembled WGS sequence"/>
</dbReference>
<accession>A0A246JXX8</accession>
<dbReference type="SUPFAM" id="SSF56563">
    <property type="entry name" value="Major capsid protein gp5"/>
    <property type="match status" value="1"/>
</dbReference>
<evidence type="ECO:0000256" key="1">
    <source>
        <dbReference type="ARBA" id="ARBA00004328"/>
    </source>
</evidence>
<dbReference type="AlphaFoldDB" id="A0A246JXX8"/>
<evidence type="ECO:0000259" key="2">
    <source>
        <dbReference type="Pfam" id="PF05065"/>
    </source>
</evidence>
<gene>
    <name evidence="3" type="ORF">CDQ91_09975</name>
</gene>
<dbReference type="Gene3D" id="3.30.2320.10">
    <property type="entry name" value="hypothetical protein PF0899 domain"/>
    <property type="match status" value="1"/>
</dbReference>
<evidence type="ECO:0000313" key="4">
    <source>
        <dbReference type="Proteomes" id="UP000197097"/>
    </source>
</evidence>
<evidence type="ECO:0000313" key="3">
    <source>
        <dbReference type="EMBL" id="OWQ97944.1"/>
    </source>
</evidence>
<dbReference type="RefSeq" id="WP_088472557.1">
    <property type="nucleotide sequence ID" value="NZ_NISJ01000004.1"/>
</dbReference>
<comment type="subcellular location">
    <subcellularLocation>
        <location evidence="1">Virion</location>
    </subcellularLocation>
</comment>
<dbReference type="InterPro" id="IPR054612">
    <property type="entry name" value="Phage_capsid-like_C"/>
</dbReference>
<organism evidence="3 4">
    <name type="scientific">Sphingopyxis witflariensis</name>
    <dbReference type="NCBI Taxonomy" id="173675"/>
    <lineage>
        <taxon>Bacteria</taxon>
        <taxon>Pseudomonadati</taxon>
        <taxon>Pseudomonadota</taxon>
        <taxon>Alphaproteobacteria</taxon>
        <taxon>Sphingomonadales</taxon>
        <taxon>Sphingomonadaceae</taxon>
        <taxon>Sphingopyxis</taxon>
    </lineage>
</organism>
<dbReference type="NCBIfam" id="TIGR01554">
    <property type="entry name" value="major_cap_HK97"/>
    <property type="match status" value="1"/>
</dbReference>
<protein>
    <submittedName>
        <fullName evidence="3">Phage major capsid protein</fullName>
    </submittedName>
</protein>
<keyword evidence="4" id="KW-1185">Reference proteome</keyword>
<dbReference type="OrthoDB" id="9786516at2"/>
<sequence>MEVDIEVKADALDGAFDAVLAAEAVGELKASVAALKAQVDAQAVAASRLPLDGAKAADPARDAFVERYLRRGIDAGVEMKSLSGASGGEGGYAVPREIDGTIAATLKSLSPIRSIATVVQTGSSGYRKLIATGAMGAGWVGETAARPETTARSFAEIVPPSGELYANPAASQAMLDDAMFNVEDWLADELAREFAVAEGSAFVSGNGTNRPKGILSYATTNEVDSVRAFGTLQHLASGAAGAFAAANPQDKLVELVHSLKAPYRQGASWVMNSDTLARIRKFKTTDGAFLWQPGLVEGQAATLLGYPVVEAEDMPDVAANSLSIAFGNFRAGYLIADRGETRILRDPFSNKPFVHFYATKRVGGAVIDSQAIKLMKFAAS</sequence>
<proteinExistence type="predicted"/>
<name>A0A246JXX8_9SPHN</name>
<dbReference type="Pfam" id="PF05065">
    <property type="entry name" value="Phage_capsid"/>
    <property type="match status" value="1"/>
</dbReference>